<keyword evidence="1" id="KW-0175">Coiled coil</keyword>
<reference evidence="3 4" key="1">
    <citation type="submission" date="2024-07" db="EMBL/GenBank/DDBJ databases">
        <title>Uliginosibacterium flavum JJ3220;KACC:17644.</title>
        <authorList>
            <person name="Kim M.K."/>
        </authorList>
    </citation>
    <scope>NUCLEOTIDE SEQUENCE [LARGE SCALE GENOMIC DNA]</scope>
    <source>
        <strain evidence="3 4">KACC:17644</strain>
    </source>
</reference>
<accession>A0ABV2TKY6</accession>
<organism evidence="3 4">
    <name type="scientific">Uliginosibacterium flavum</name>
    <dbReference type="NCBI Taxonomy" id="1396831"/>
    <lineage>
        <taxon>Bacteria</taxon>
        <taxon>Pseudomonadati</taxon>
        <taxon>Pseudomonadota</taxon>
        <taxon>Betaproteobacteria</taxon>
        <taxon>Rhodocyclales</taxon>
        <taxon>Zoogloeaceae</taxon>
        <taxon>Uliginosibacterium</taxon>
    </lineage>
</organism>
<dbReference type="EMBL" id="JBEWZI010000009">
    <property type="protein sequence ID" value="MET7014579.1"/>
    <property type="molecule type" value="Genomic_DNA"/>
</dbReference>
<dbReference type="SUPFAM" id="SSF46565">
    <property type="entry name" value="Chaperone J-domain"/>
    <property type="match status" value="1"/>
</dbReference>
<evidence type="ECO:0000256" key="2">
    <source>
        <dbReference type="SAM" id="MobiDB-lite"/>
    </source>
</evidence>
<feature type="region of interest" description="Disordered" evidence="2">
    <location>
        <begin position="264"/>
        <end position="298"/>
    </location>
</feature>
<sequence length="420" mass="47315">MFQWLNRDKPAPEQLELDGKLQQLEVLEERYAEVQTEYVTLQNALAAFKLRYWRRVGDLYAKLDALRAEAARLRARLAPRDPLRQAAVKAATTQARASADAAREIDVDLGREDFSPTEDLRKFYRMAAKIVHPDRAGDEDDRDLRDEIMSRVNVAYRDGHVHTIQALIDEYQMRAQPGHDDAATRLIRTIRLMSRVREQIGEISQATAMLRESGLHRLFKTVEEAEARGEDKLRVIEIGVERDIARAEIELARLHKQLNELSFSGTEASEEPAPQAASDGPVQAGMPETPADTESVEVVPEAPVRGRVSSQAELAIAGLLDELGLACAYLQPLAGSDYAPAFTLVDRDNQTLLWEHQTHTEDEEARVDWLARQAWYAANGFDTGVNLFVTRDEPDGSFKLERLRKVAEYIRATCGGRTEQ</sequence>
<evidence type="ECO:0000313" key="4">
    <source>
        <dbReference type="Proteomes" id="UP001549691"/>
    </source>
</evidence>
<comment type="caution">
    <text evidence="3">The sequence shown here is derived from an EMBL/GenBank/DDBJ whole genome shotgun (WGS) entry which is preliminary data.</text>
</comment>
<dbReference type="Proteomes" id="UP001549691">
    <property type="component" value="Unassembled WGS sequence"/>
</dbReference>
<feature type="coiled-coil region" evidence="1">
    <location>
        <begin position="17"/>
        <end position="76"/>
    </location>
</feature>
<dbReference type="InterPro" id="IPR036869">
    <property type="entry name" value="J_dom_sf"/>
</dbReference>
<dbReference type="RefSeq" id="WP_354601037.1">
    <property type="nucleotide sequence ID" value="NZ_JBEWZI010000009.1"/>
</dbReference>
<protein>
    <recommendedName>
        <fullName evidence="5">J domain-containing protein</fullName>
    </recommendedName>
</protein>
<name>A0ABV2TKY6_9RHOO</name>
<keyword evidence="4" id="KW-1185">Reference proteome</keyword>
<proteinExistence type="predicted"/>
<evidence type="ECO:0000313" key="3">
    <source>
        <dbReference type="EMBL" id="MET7014579.1"/>
    </source>
</evidence>
<gene>
    <name evidence="3" type="ORF">ABXR19_10305</name>
</gene>
<evidence type="ECO:0000256" key="1">
    <source>
        <dbReference type="SAM" id="Coils"/>
    </source>
</evidence>
<evidence type="ECO:0008006" key="5">
    <source>
        <dbReference type="Google" id="ProtNLM"/>
    </source>
</evidence>